<dbReference type="Pfam" id="PF07715">
    <property type="entry name" value="Plug"/>
    <property type="match status" value="1"/>
</dbReference>
<dbReference type="PROSITE" id="PS52016">
    <property type="entry name" value="TONB_DEPENDENT_REC_3"/>
    <property type="match status" value="1"/>
</dbReference>
<dbReference type="Gene3D" id="2.40.170.20">
    <property type="entry name" value="TonB-dependent receptor, beta-barrel domain"/>
    <property type="match status" value="1"/>
</dbReference>
<dbReference type="InterPro" id="IPR008969">
    <property type="entry name" value="CarboxyPept-like_regulatory"/>
</dbReference>
<dbReference type="STRING" id="1524460.IX84_22925"/>
<evidence type="ECO:0000256" key="7">
    <source>
        <dbReference type="PROSITE-ProRule" id="PRU01360"/>
    </source>
</evidence>
<feature type="domain" description="TonB-dependent receptor plug" evidence="9">
    <location>
        <begin position="110"/>
        <end position="232"/>
    </location>
</feature>
<dbReference type="OrthoDB" id="9768177at2"/>
<dbReference type="NCBIfam" id="TIGR04056">
    <property type="entry name" value="OMP_RagA_SusC"/>
    <property type="match status" value="1"/>
</dbReference>
<dbReference type="FunFam" id="2.170.130.10:FF:000008">
    <property type="entry name" value="SusC/RagA family TonB-linked outer membrane protein"/>
    <property type="match status" value="1"/>
</dbReference>
<dbReference type="InterPro" id="IPR037066">
    <property type="entry name" value="Plug_dom_sf"/>
</dbReference>
<dbReference type="InterPro" id="IPR036942">
    <property type="entry name" value="Beta-barrel_TonB_sf"/>
</dbReference>
<sequence>MRHFLFLFLLLLSAHTYAQRTLTGQVTDTDGEPLIGVNILVKDTEVGTITDFDGQYSLRVPENGKVLVFSYIGYASEEVLIGTQTRIDLKMSTDAEALDEVVVIGYGTKKKRDVIGSVATVKSEDITKLKTTSFVDGLQGQASGVQVVSNSGVPGAPSTVKIRGISSISIDTDPLWIVDGMPIYTGSSLGASNGATAQDPMSMINPNDIESIQVLKDAAATAIYGSRGSNGVIIITTKSGKKGQGSITVDYSAGLTEPSRTADDIGFANTEEWFNLVETARFNSFGGEEEALFDPNSILNLFQDDPIARLSREEALAVNTNWFDQILDQGNYQDINVSGTKGFEGGNMYVSFGYRNDNSVLRNNGLERYSVRSNLQFNPFENLSVETRLNFSYTNNDRVKQQVGGALGNNSGGNSAGWGNANRNALPWYPIFNSDHPTGYWNPMSGNNLVAAIDRDMLVDEVTSYRGMGGLALEYQIPAIRGLSLRAEGSFDLLQSNTLNWVTASLREFGSFASDESRVRQSINYNVYAKYNRDFGNHGISLTAGTESQSINQQLRLMEGQNLTGTYKEIGNPQDLLTLSGGLSYEEYLRAFFGRADYKFLNRYFLGLSFRQDGSSKFNEDYRWGTFPAVSAGWVISDEPFWNNRTFSTVKLRGSFGQTGNKNIPSNRFVTTYTNRTDWRYGPADVILEGTRITNIGVPSLTWETTSSYDAGVDFGLWDGRVAGSVAYYQQNVSDLLLASPLATSAGLQGNNIWGNIGDMSNWGVELELNSTNIRRNDFTWTTDFNITTNRNRVDRLTPDLDRSGRGLLSGNRVSQTGGRLWAYYMAEDAGVDPERGVNMIWEIDIDHFEATGETIKTGRKIPATLNNLQNHRIIHKDKTAVPTVFGGLSNTFKYKGFDLSVFMSFSAGDYLYDYEEQRTTDVQYGQVVLRSDMIGNTWTPDNPDAKYPELRWQGAYPYGWDPDVENPDSPTGKGDWTEATGNYKTETVNWTKYLYRADFLRLRNLQLGYTFPNEMVQRWRLQSLRVYLTGTNLWAWAPHYDGWDPESGGGVLPPLRMYAGGITVKF</sequence>
<evidence type="ECO:0000256" key="1">
    <source>
        <dbReference type="ARBA" id="ARBA00004571"/>
    </source>
</evidence>
<evidence type="ECO:0000313" key="11">
    <source>
        <dbReference type="Proteomes" id="UP000029736"/>
    </source>
</evidence>
<evidence type="ECO:0000256" key="6">
    <source>
        <dbReference type="ARBA" id="ARBA00023237"/>
    </source>
</evidence>
<keyword evidence="4 7" id="KW-0812">Transmembrane</keyword>
<dbReference type="RefSeq" id="WP_044225831.1">
    <property type="nucleotide sequence ID" value="NZ_CAKZLC010000213.1"/>
</dbReference>
<evidence type="ECO:0000256" key="3">
    <source>
        <dbReference type="ARBA" id="ARBA00022452"/>
    </source>
</evidence>
<evidence type="ECO:0000259" key="9">
    <source>
        <dbReference type="Pfam" id="PF07715"/>
    </source>
</evidence>
<evidence type="ECO:0000313" key="10">
    <source>
        <dbReference type="EMBL" id="KGE86268.1"/>
    </source>
</evidence>
<dbReference type="Gene3D" id="2.170.130.10">
    <property type="entry name" value="TonB-dependent receptor, plug domain"/>
    <property type="match status" value="1"/>
</dbReference>
<organism evidence="10 11">
    <name type="scientific">Phaeodactylibacter xiamenensis</name>
    <dbReference type="NCBI Taxonomy" id="1524460"/>
    <lineage>
        <taxon>Bacteria</taxon>
        <taxon>Pseudomonadati</taxon>
        <taxon>Bacteroidota</taxon>
        <taxon>Saprospiria</taxon>
        <taxon>Saprospirales</taxon>
        <taxon>Haliscomenobacteraceae</taxon>
        <taxon>Phaeodactylibacter</taxon>
    </lineage>
</organism>
<dbReference type="Gene3D" id="2.60.40.1120">
    <property type="entry name" value="Carboxypeptidase-like, regulatory domain"/>
    <property type="match status" value="1"/>
</dbReference>
<dbReference type="InterPro" id="IPR023996">
    <property type="entry name" value="TonB-dep_OMP_SusC/RagA"/>
</dbReference>
<keyword evidence="6 7" id="KW-0998">Cell outer membrane</keyword>
<dbReference type="InterPro" id="IPR039426">
    <property type="entry name" value="TonB-dep_rcpt-like"/>
</dbReference>
<dbReference type="EMBL" id="JPOS01000081">
    <property type="protein sequence ID" value="KGE86268.1"/>
    <property type="molecule type" value="Genomic_DNA"/>
</dbReference>
<dbReference type="Proteomes" id="UP000029736">
    <property type="component" value="Unassembled WGS sequence"/>
</dbReference>
<proteinExistence type="inferred from homology"/>
<accession>A0A098S387</accession>
<evidence type="ECO:0000256" key="4">
    <source>
        <dbReference type="ARBA" id="ARBA00022692"/>
    </source>
</evidence>
<name>A0A098S387_9BACT</name>
<feature type="signal peptide" evidence="8">
    <location>
        <begin position="1"/>
        <end position="18"/>
    </location>
</feature>
<dbReference type="InterPro" id="IPR023997">
    <property type="entry name" value="TonB-dep_OMP_SusC/RagA_CS"/>
</dbReference>
<reference evidence="10 11" key="1">
    <citation type="journal article" date="2014" name="Int. J. Syst. Evol. Microbiol.">
        <title>Phaeodactylibacter xiamenensis gen. nov., sp. nov., a member of the family Saprospiraceae isolated from the marine alga Phaeodactylum tricornutum.</title>
        <authorList>
            <person name="Chen Z.Jr."/>
            <person name="Lei X."/>
            <person name="Lai Q."/>
            <person name="Li Y."/>
            <person name="Zhang B."/>
            <person name="Zhang J."/>
            <person name="Zhang H."/>
            <person name="Yang L."/>
            <person name="Zheng W."/>
            <person name="Tian Y."/>
            <person name="Yu Z."/>
            <person name="Xu H.Jr."/>
            <person name="Zheng T."/>
        </authorList>
    </citation>
    <scope>NUCLEOTIDE SEQUENCE [LARGE SCALE GENOMIC DNA]</scope>
    <source>
        <strain evidence="10 11">KD52</strain>
    </source>
</reference>
<dbReference type="FunFam" id="2.60.40.1120:FF:000003">
    <property type="entry name" value="Outer membrane protein Omp121"/>
    <property type="match status" value="1"/>
</dbReference>
<comment type="caution">
    <text evidence="10">The sequence shown here is derived from an EMBL/GenBank/DDBJ whole genome shotgun (WGS) entry which is preliminary data.</text>
</comment>
<dbReference type="GO" id="GO:0009279">
    <property type="term" value="C:cell outer membrane"/>
    <property type="evidence" value="ECO:0007669"/>
    <property type="project" value="UniProtKB-SubCell"/>
</dbReference>
<dbReference type="SUPFAM" id="SSF56935">
    <property type="entry name" value="Porins"/>
    <property type="match status" value="1"/>
</dbReference>
<comment type="subcellular location">
    <subcellularLocation>
        <location evidence="1 7">Cell outer membrane</location>
        <topology evidence="1 7">Multi-pass membrane protein</topology>
    </subcellularLocation>
</comment>
<evidence type="ECO:0000256" key="8">
    <source>
        <dbReference type="SAM" id="SignalP"/>
    </source>
</evidence>
<dbReference type="AlphaFoldDB" id="A0A098S387"/>
<comment type="similarity">
    <text evidence="7">Belongs to the TonB-dependent receptor family.</text>
</comment>
<dbReference type="SUPFAM" id="SSF49464">
    <property type="entry name" value="Carboxypeptidase regulatory domain-like"/>
    <property type="match status" value="1"/>
</dbReference>
<keyword evidence="5 7" id="KW-0472">Membrane</keyword>
<dbReference type="NCBIfam" id="TIGR04057">
    <property type="entry name" value="SusC_RagA_signa"/>
    <property type="match status" value="1"/>
</dbReference>
<gene>
    <name evidence="10" type="ORF">IX84_22925</name>
</gene>
<evidence type="ECO:0000256" key="5">
    <source>
        <dbReference type="ARBA" id="ARBA00023136"/>
    </source>
</evidence>
<feature type="chain" id="PRO_5001939736" description="TonB-dependent receptor plug domain-containing protein" evidence="8">
    <location>
        <begin position="19"/>
        <end position="1067"/>
    </location>
</feature>
<evidence type="ECO:0000256" key="2">
    <source>
        <dbReference type="ARBA" id="ARBA00022448"/>
    </source>
</evidence>
<keyword evidence="3 7" id="KW-1134">Transmembrane beta strand</keyword>
<dbReference type="InterPro" id="IPR012910">
    <property type="entry name" value="Plug_dom"/>
</dbReference>
<dbReference type="Pfam" id="PF13715">
    <property type="entry name" value="CarbopepD_reg_2"/>
    <property type="match status" value="1"/>
</dbReference>
<keyword evidence="8" id="KW-0732">Signal</keyword>
<keyword evidence="11" id="KW-1185">Reference proteome</keyword>
<protein>
    <recommendedName>
        <fullName evidence="9">TonB-dependent receptor plug domain-containing protein</fullName>
    </recommendedName>
</protein>
<keyword evidence="2 7" id="KW-0813">Transport</keyword>